<dbReference type="AlphaFoldDB" id="N9VFY0"/>
<feature type="non-terminal residue" evidence="1">
    <location>
        <position position="1"/>
    </location>
</feature>
<gene>
    <name evidence="1" type="ORF">G114_19176</name>
</gene>
<sequence>RGGAGNDELKAGNWWTYGRTYEGGTGNDTLTGA</sequence>
<organism evidence="1 2">
    <name type="scientific">Aeromonas diversa CDC 2478-85</name>
    <dbReference type="NCBI Taxonomy" id="1268237"/>
    <lineage>
        <taxon>Bacteria</taxon>
        <taxon>Pseudomonadati</taxon>
        <taxon>Pseudomonadota</taxon>
        <taxon>Gammaproteobacteria</taxon>
        <taxon>Aeromonadales</taxon>
        <taxon>Aeromonadaceae</taxon>
        <taxon>Aeromonas</taxon>
    </lineage>
</organism>
<name>N9VFY0_9GAMM</name>
<evidence type="ECO:0000313" key="1">
    <source>
        <dbReference type="EMBL" id="ENY70281.1"/>
    </source>
</evidence>
<accession>N9VFY0</accession>
<comment type="caution">
    <text evidence="1">The sequence shown here is derived from an EMBL/GenBank/DDBJ whole genome shotgun (WGS) entry which is preliminary data.</text>
</comment>
<keyword evidence="2" id="KW-1185">Reference proteome</keyword>
<dbReference type="EMBL" id="APVG01000101">
    <property type="protein sequence ID" value="ENY70281.1"/>
    <property type="molecule type" value="Genomic_DNA"/>
</dbReference>
<evidence type="ECO:0000313" key="2">
    <source>
        <dbReference type="Proteomes" id="UP000023775"/>
    </source>
</evidence>
<reference evidence="1 2" key="1">
    <citation type="journal article" date="2013" name="Genome Announc.">
        <title>Draft Genome Sequence of the Aeromonas diversa Type Strain.</title>
        <authorList>
            <person name="Farfan M."/>
            <person name="Spataro N."/>
            <person name="Sanglas A."/>
            <person name="Albarral V."/>
            <person name="Loren J.G."/>
            <person name="Bosch E."/>
            <person name="Fuste M.C."/>
        </authorList>
    </citation>
    <scope>NUCLEOTIDE SEQUENCE [LARGE SCALE GENOMIC DNA]</scope>
    <source>
        <strain evidence="1 2">2478-85</strain>
    </source>
</reference>
<protein>
    <submittedName>
        <fullName evidence="1">Uncharacterized protein</fullName>
    </submittedName>
</protein>
<dbReference type="Proteomes" id="UP000023775">
    <property type="component" value="Unassembled WGS sequence"/>
</dbReference>
<proteinExistence type="predicted"/>